<sequence length="202" mass="22927">MNIEVEAKFPVDSLVQLQLQAEALGFQFPREAALEQDDYFNHPARDFRQTDEALRIRRCGSELVLTWKGPRLDSLSKTRQELEVPFPVAPEQITDKLQSLTAILLALGFTHSGCVRKLRRTASLVFEGRTFHCSLDDVSGLPLHAELETLCEDSQRTDALQSLLRLAERLNLRLQERRSYLELVLTSNRDDSAPPQPDAQSL</sequence>
<dbReference type="PANTHER" id="PTHR21028">
    <property type="entry name" value="SI:CH211-156B7.4"/>
    <property type="match status" value="1"/>
</dbReference>
<accession>A0A5C6M731</accession>
<name>A0A5C6M731_9PLAN</name>
<proteinExistence type="predicted"/>
<feature type="domain" description="CYTH" evidence="1">
    <location>
        <begin position="2"/>
        <end position="186"/>
    </location>
</feature>
<evidence type="ECO:0000313" key="2">
    <source>
        <dbReference type="EMBL" id="TWW09905.1"/>
    </source>
</evidence>
<keyword evidence="3" id="KW-1185">Reference proteome</keyword>
<dbReference type="Gene3D" id="2.40.320.10">
    <property type="entry name" value="Hypothetical Protein Pfu-838710-001"/>
    <property type="match status" value="1"/>
</dbReference>
<evidence type="ECO:0000259" key="1">
    <source>
        <dbReference type="PROSITE" id="PS51707"/>
    </source>
</evidence>
<dbReference type="NCBIfam" id="TIGR00318">
    <property type="entry name" value="cyaB"/>
    <property type="match status" value="1"/>
</dbReference>
<dbReference type="Proteomes" id="UP000321083">
    <property type="component" value="Unassembled WGS sequence"/>
</dbReference>
<gene>
    <name evidence="2" type="ORF">E3A20_09650</name>
</gene>
<dbReference type="SMART" id="SM01118">
    <property type="entry name" value="CYTH"/>
    <property type="match status" value="1"/>
</dbReference>
<organism evidence="2 3">
    <name type="scientific">Planctomyces bekefii</name>
    <dbReference type="NCBI Taxonomy" id="1653850"/>
    <lineage>
        <taxon>Bacteria</taxon>
        <taxon>Pseudomonadati</taxon>
        <taxon>Planctomycetota</taxon>
        <taxon>Planctomycetia</taxon>
        <taxon>Planctomycetales</taxon>
        <taxon>Planctomycetaceae</taxon>
        <taxon>Planctomyces</taxon>
    </lineage>
</organism>
<reference evidence="2 3" key="1">
    <citation type="submission" date="2019-08" db="EMBL/GenBank/DDBJ databases">
        <title>100 year-old enigma solved: identification of Planctomyces bekefii, the type genus and species of the phylum Planctomycetes.</title>
        <authorList>
            <person name="Svetlana D.N."/>
            <person name="Overmann J."/>
        </authorList>
    </citation>
    <scope>NUCLEOTIDE SEQUENCE [LARGE SCALE GENOMIC DNA]</scope>
    <source>
        <strain evidence="2">Phe10_nw2017</strain>
    </source>
</reference>
<dbReference type="Pfam" id="PF01928">
    <property type="entry name" value="CYTH"/>
    <property type="match status" value="1"/>
</dbReference>
<reference evidence="2 3" key="2">
    <citation type="submission" date="2019-08" db="EMBL/GenBank/DDBJ databases">
        <authorList>
            <person name="Henke P."/>
        </authorList>
    </citation>
    <scope>NUCLEOTIDE SEQUENCE [LARGE SCALE GENOMIC DNA]</scope>
    <source>
        <strain evidence="2">Phe10_nw2017</strain>
    </source>
</reference>
<dbReference type="InterPro" id="IPR008173">
    <property type="entry name" value="Adenylyl_cyclase_CyaB"/>
</dbReference>
<protein>
    <submittedName>
        <fullName evidence="2">CYTH domain-containing protein</fullName>
    </submittedName>
</protein>
<dbReference type="InterPro" id="IPR033469">
    <property type="entry name" value="CYTH-like_dom_sf"/>
</dbReference>
<dbReference type="CDD" id="cd07890">
    <property type="entry name" value="CYTH-like_AC_IV-like"/>
    <property type="match status" value="1"/>
</dbReference>
<dbReference type="InterPro" id="IPR023577">
    <property type="entry name" value="CYTH_domain"/>
</dbReference>
<comment type="caution">
    <text evidence="2">The sequence shown here is derived from an EMBL/GenBank/DDBJ whole genome shotgun (WGS) entry which is preliminary data.</text>
</comment>
<dbReference type="PANTHER" id="PTHR21028:SF2">
    <property type="entry name" value="CYTH DOMAIN-CONTAINING PROTEIN"/>
    <property type="match status" value="1"/>
</dbReference>
<dbReference type="PROSITE" id="PS51707">
    <property type="entry name" value="CYTH"/>
    <property type="match status" value="1"/>
</dbReference>
<dbReference type="SUPFAM" id="SSF55154">
    <property type="entry name" value="CYTH-like phosphatases"/>
    <property type="match status" value="1"/>
</dbReference>
<dbReference type="AlphaFoldDB" id="A0A5C6M731"/>
<dbReference type="EMBL" id="SRHE01000150">
    <property type="protein sequence ID" value="TWW09905.1"/>
    <property type="molecule type" value="Genomic_DNA"/>
</dbReference>
<evidence type="ECO:0000313" key="3">
    <source>
        <dbReference type="Proteomes" id="UP000321083"/>
    </source>
</evidence>